<name>A0A4C1UZY2_EUMVA</name>
<dbReference type="AlphaFoldDB" id="A0A4C1UZY2"/>
<gene>
    <name evidence="1" type="ORF">EVAR_81555_1</name>
</gene>
<accession>A0A4C1UZY2</accession>
<dbReference type="EMBL" id="BGZK01000251">
    <property type="protein sequence ID" value="GBP31789.1"/>
    <property type="molecule type" value="Genomic_DNA"/>
</dbReference>
<organism evidence="1 2">
    <name type="scientific">Eumeta variegata</name>
    <name type="common">Bagworm moth</name>
    <name type="synonym">Eumeta japonica</name>
    <dbReference type="NCBI Taxonomy" id="151549"/>
    <lineage>
        <taxon>Eukaryota</taxon>
        <taxon>Metazoa</taxon>
        <taxon>Ecdysozoa</taxon>
        <taxon>Arthropoda</taxon>
        <taxon>Hexapoda</taxon>
        <taxon>Insecta</taxon>
        <taxon>Pterygota</taxon>
        <taxon>Neoptera</taxon>
        <taxon>Endopterygota</taxon>
        <taxon>Lepidoptera</taxon>
        <taxon>Glossata</taxon>
        <taxon>Ditrysia</taxon>
        <taxon>Tineoidea</taxon>
        <taxon>Psychidae</taxon>
        <taxon>Oiketicinae</taxon>
        <taxon>Eumeta</taxon>
    </lineage>
</organism>
<evidence type="ECO:0000313" key="2">
    <source>
        <dbReference type="Proteomes" id="UP000299102"/>
    </source>
</evidence>
<dbReference type="Proteomes" id="UP000299102">
    <property type="component" value="Unassembled WGS sequence"/>
</dbReference>
<reference evidence="1 2" key="1">
    <citation type="journal article" date="2019" name="Commun. Biol.">
        <title>The bagworm genome reveals a unique fibroin gene that provides high tensile strength.</title>
        <authorList>
            <person name="Kono N."/>
            <person name="Nakamura H."/>
            <person name="Ohtoshi R."/>
            <person name="Tomita M."/>
            <person name="Numata K."/>
            <person name="Arakawa K."/>
        </authorList>
    </citation>
    <scope>NUCLEOTIDE SEQUENCE [LARGE SCALE GENOMIC DNA]</scope>
</reference>
<protein>
    <submittedName>
        <fullName evidence="1">Uncharacterized protein</fullName>
    </submittedName>
</protein>
<evidence type="ECO:0000313" key="1">
    <source>
        <dbReference type="EMBL" id="GBP31789.1"/>
    </source>
</evidence>
<proteinExistence type="predicted"/>
<keyword evidence="2" id="KW-1185">Reference proteome</keyword>
<sequence>MCTRGSVTVRRAGSGFDIRNCPTALIERRPPPPMSHPYSSDLSRVKSEYVFFNSGHFKLLLLSVATSEYAVTWIPDFGKFGFLQFGHVSDLISDRKNCL</sequence>
<comment type="caution">
    <text evidence="1">The sequence shown here is derived from an EMBL/GenBank/DDBJ whole genome shotgun (WGS) entry which is preliminary data.</text>
</comment>